<accession>A0A151GJZ7</accession>
<feature type="region of interest" description="Disordered" evidence="1">
    <location>
        <begin position="1"/>
        <end position="100"/>
    </location>
</feature>
<gene>
    <name evidence="2" type="ORF">DCS_04452</name>
</gene>
<evidence type="ECO:0000313" key="3">
    <source>
        <dbReference type="Proteomes" id="UP000076580"/>
    </source>
</evidence>
<dbReference type="AlphaFoldDB" id="A0A151GJZ7"/>
<evidence type="ECO:0000256" key="1">
    <source>
        <dbReference type="SAM" id="MobiDB-lite"/>
    </source>
</evidence>
<sequence>MPAEMRLSQADKRESRTDKQADGRPRNADALPRPRDTAMAVNLTPTKRRISAYESRTRTGRAGAGLLEQDGGRGRGRRRWQVESWSERGGGREENERLNT</sequence>
<keyword evidence="3" id="KW-1185">Reference proteome</keyword>
<reference evidence="2 3" key="1">
    <citation type="journal article" date="2016" name="Sci. Rep.">
        <title>Insights into Adaptations to a Near-Obligate Nematode Endoparasitic Lifestyle from the Finished Genome of Drechmeria coniospora.</title>
        <authorList>
            <person name="Zhang L."/>
            <person name="Zhou Z."/>
            <person name="Guo Q."/>
            <person name="Fokkens L."/>
            <person name="Miskei M."/>
            <person name="Pocsi I."/>
            <person name="Zhang W."/>
            <person name="Chen M."/>
            <person name="Wang L."/>
            <person name="Sun Y."/>
            <person name="Donzelli B.G."/>
            <person name="Gibson D.M."/>
            <person name="Nelson D.R."/>
            <person name="Luo J.G."/>
            <person name="Rep M."/>
            <person name="Liu H."/>
            <person name="Yang S."/>
            <person name="Wang J."/>
            <person name="Krasnoff S.B."/>
            <person name="Xu Y."/>
            <person name="Molnar I."/>
            <person name="Lin M."/>
        </authorList>
    </citation>
    <scope>NUCLEOTIDE SEQUENCE [LARGE SCALE GENOMIC DNA]</scope>
    <source>
        <strain evidence="2 3">ARSEF 6962</strain>
    </source>
</reference>
<evidence type="ECO:0000313" key="2">
    <source>
        <dbReference type="EMBL" id="KYK57443.1"/>
    </source>
</evidence>
<comment type="caution">
    <text evidence="2">The sequence shown here is derived from an EMBL/GenBank/DDBJ whole genome shotgun (WGS) entry which is preliminary data.</text>
</comment>
<dbReference type="RefSeq" id="XP_040656795.1">
    <property type="nucleotide sequence ID" value="XM_040801762.1"/>
</dbReference>
<protein>
    <submittedName>
        <fullName evidence="2">Uncharacterized protein</fullName>
    </submittedName>
</protein>
<organism evidence="2 3">
    <name type="scientific">Drechmeria coniospora</name>
    <name type="common">Nematophagous fungus</name>
    <name type="synonym">Meria coniospora</name>
    <dbReference type="NCBI Taxonomy" id="98403"/>
    <lineage>
        <taxon>Eukaryota</taxon>
        <taxon>Fungi</taxon>
        <taxon>Dikarya</taxon>
        <taxon>Ascomycota</taxon>
        <taxon>Pezizomycotina</taxon>
        <taxon>Sordariomycetes</taxon>
        <taxon>Hypocreomycetidae</taxon>
        <taxon>Hypocreales</taxon>
        <taxon>Ophiocordycipitaceae</taxon>
        <taxon>Drechmeria</taxon>
    </lineage>
</organism>
<feature type="compositionally biased region" description="Basic and acidic residues" evidence="1">
    <location>
        <begin position="85"/>
        <end position="100"/>
    </location>
</feature>
<name>A0A151GJZ7_DRECN</name>
<dbReference type="InParanoid" id="A0A151GJZ7"/>
<dbReference type="EMBL" id="LAYC01000002">
    <property type="protein sequence ID" value="KYK57443.1"/>
    <property type="molecule type" value="Genomic_DNA"/>
</dbReference>
<proteinExistence type="predicted"/>
<dbReference type="Proteomes" id="UP000076580">
    <property type="component" value="Chromosome 02"/>
</dbReference>
<feature type="compositionally biased region" description="Basic and acidic residues" evidence="1">
    <location>
        <begin position="9"/>
        <end position="36"/>
    </location>
</feature>
<dbReference type="GeneID" id="63717095"/>